<dbReference type="GO" id="GO:0003688">
    <property type="term" value="F:DNA replication origin binding"/>
    <property type="evidence" value="ECO:0007669"/>
    <property type="project" value="TreeGrafter"/>
</dbReference>
<keyword evidence="8" id="KW-0175">Coiled coil</keyword>
<feature type="region of interest" description="Disordered" evidence="9">
    <location>
        <begin position="480"/>
        <end position="610"/>
    </location>
</feature>
<feature type="compositionally biased region" description="Basic and acidic residues" evidence="9">
    <location>
        <begin position="536"/>
        <end position="557"/>
    </location>
</feature>
<dbReference type="Pfam" id="PF09329">
    <property type="entry name" value="zf-primase"/>
    <property type="match status" value="1"/>
</dbReference>
<keyword evidence="6" id="KW-0862">Zinc</keyword>
<dbReference type="Pfam" id="PF22379">
    <property type="entry name" value="OB_MCM10"/>
    <property type="match status" value="1"/>
</dbReference>
<keyword evidence="4" id="KW-0479">Metal-binding</keyword>
<dbReference type="AlphaFoldDB" id="A0AAF0ARZ4"/>
<evidence type="ECO:0000256" key="5">
    <source>
        <dbReference type="ARBA" id="ARBA00022771"/>
    </source>
</evidence>
<dbReference type="EMBL" id="CP115611">
    <property type="protein sequence ID" value="WBW70741.1"/>
    <property type="molecule type" value="Genomic_DNA"/>
</dbReference>
<feature type="compositionally biased region" description="Polar residues" evidence="9">
    <location>
        <begin position="558"/>
        <end position="573"/>
    </location>
</feature>
<feature type="compositionally biased region" description="Basic and acidic residues" evidence="9">
    <location>
        <begin position="505"/>
        <end position="521"/>
    </location>
</feature>
<evidence type="ECO:0000313" key="13">
    <source>
        <dbReference type="Proteomes" id="UP001212411"/>
    </source>
</evidence>
<evidence type="ECO:0000256" key="4">
    <source>
        <dbReference type="ARBA" id="ARBA00022723"/>
    </source>
</evidence>
<dbReference type="InterPro" id="IPR015408">
    <property type="entry name" value="Znf_Mcm10/DnaG"/>
</dbReference>
<keyword evidence="13" id="KW-1185">Reference proteome</keyword>
<dbReference type="Proteomes" id="UP001212411">
    <property type="component" value="Chromosome 1"/>
</dbReference>
<organism evidence="12 13">
    <name type="scientific">Schizosaccharomyces osmophilus</name>
    <dbReference type="NCBI Taxonomy" id="2545709"/>
    <lineage>
        <taxon>Eukaryota</taxon>
        <taxon>Fungi</taxon>
        <taxon>Dikarya</taxon>
        <taxon>Ascomycota</taxon>
        <taxon>Taphrinomycotina</taxon>
        <taxon>Schizosaccharomycetes</taxon>
        <taxon>Schizosaccharomycetales</taxon>
        <taxon>Schizosaccharomycetaceae</taxon>
        <taxon>Schizosaccharomyces</taxon>
    </lineage>
</organism>
<feature type="region of interest" description="Disordered" evidence="9">
    <location>
        <begin position="432"/>
        <end position="456"/>
    </location>
</feature>
<dbReference type="InterPro" id="IPR040184">
    <property type="entry name" value="Mcm10"/>
</dbReference>
<feature type="compositionally biased region" description="Polar residues" evidence="9">
    <location>
        <begin position="480"/>
        <end position="494"/>
    </location>
</feature>
<accession>A0AAF0ARZ4</accession>
<dbReference type="KEGG" id="som:SOMG_00449"/>
<feature type="coiled-coil region" evidence="8">
    <location>
        <begin position="397"/>
        <end position="431"/>
    </location>
</feature>
<evidence type="ECO:0000256" key="1">
    <source>
        <dbReference type="ARBA" id="ARBA00004123"/>
    </source>
</evidence>
<feature type="compositionally biased region" description="Low complexity" evidence="9">
    <location>
        <begin position="436"/>
        <end position="452"/>
    </location>
</feature>
<proteinExistence type="inferred from homology"/>
<feature type="region of interest" description="Disordered" evidence="9">
    <location>
        <begin position="47"/>
        <end position="88"/>
    </location>
</feature>
<gene>
    <name evidence="12" type="primary">cdc23</name>
    <name evidence="12" type="ORF">SOMG_00449</name>
</gene>
<dbReference type="GO" id="GO:0006270">
    <property type="term" value="P:DNA replication initiation"/>
    <property type="evidence" value="ECO:0007669"/>
    <property type="project" value="InterPro"/>
</dbReference>
<evidence type="ECO:0000256" key="9">
    <source>
        <dbReference type="SAM" id="MobiDB-lite"/>
    </source>
</evidence>
<dbReference type="GO" id="GO:0003697">
    <property type="term" value="F:single-stranded DNA binding"/>
    <property type="evidence" value="ECO:0007669"/>
    <property type="project" value="InterPro"/>
</dbReference>
<dbReference type="InterPro" id="IPR055065">
    <property type="entry name" value="OB_MCM10"/>
</dbReference>
<evidence type="ECO:0000259" key="10">
    <source>
        <dbReference type="Pfam" id="PF09329"/>
    </source>
</evidence>
<feature type="compositionally biased region" description="Basic and acidic residues" evidence="9">
    <location>
        <begin position="47"/>
        <end position="60"/>
    </location>
</feature>
<dbReference type="InterPro" id="IPR012340">
    <property type="entry name" value="NA-bd_OB-fold"/>
</dbReference>
<evidence type="ECO:0000256" key="3">
    <source>
        <dbReference type="ARBA" id="ARBA00022705"/>
    </source>
</evidence>
<dbReference type="PANTHER" id="PTHR13454:SF11">
    <property type="entry name" value="PROTEIN MCM10 HOMOLOG"/>
    <property type="match status" value="1"/>
</dbReference>
<keyword evidence="7" id="KW-0539">Nucleus</keyword>
<keyword evidence="5" id="KW-0863">Zinc-finger</keyword>
<dbReference type="PANTHER" id="PTHR13454">
    <property type="entry name" value="PROTEIN MCM10 HOMOLOG"/>
    <property type="match status" value="1"/>
</dbReference>
<name>A0AAF0ARZ4_9SCHI</name>
<feature type="compositionally biased region" description="Basic and acidic residues" evidence="9">
    <location>
        <begin position="120"/>
        <end position="136"/>
    </location>
</feature>
<feature type="domain" description="Zinc finger Mcm10/DnaG-type" evidence="10">
    <location>
        <begin position="307"/>
        <end position="352"/>
    </location>
</feature>
<sequence>MSESNQKPEHSRLDDMNGSSGKEELTEEEKQLQVQLLEVQKRMEELRQKKRKVATDEEGKQVAVQVPRSPEPVRVLTVSSPSKMKSPKRLLLGIDKGKTGKDISLGRKQGETAVKPFHARLAEARDGDKKKDERKKQAAKNRKTSFQRKANILETKSSKEPKYPMPCNEIEPYSRQVIMVRYMSDGDVKENLQGCYVYLIRQLLKLIVPPKFEQPDVDSFVVMGIVAYNTGTRETVHKSKYCMLTLTDLKWQMEVFLFGKAFERYWKVQPGTVVALLCPDILKPKNPDTGKFSLKLDSDYDVLLEIGKSKHLGYCQSRKKNGELCKHWLDNRSSEVCEFHVDMTVQRTMSRRTEFGSTTTVMHEPRARREKRLRGQGFQGYYAGEKYSAVPNLAIGLYDAEDAVQQERDRKERYKKQQAKAELEREVLQRLTMKRSSLPDASSSSTSHSSRSNDTAYTPALTLGHQYLKLQARNSATNSFEPSQLSAIHGSSTPAGRHRLLVKGGQDDTGKSKQKDWRDLSVKSNPKMQLPSFETSKSEREGLKTWNLPREKRDPKQSEQGNPIPNPTSSSHAMAQRIFSPRSLRRIGFDPTLPNNVDSKTQGSSTRTLDLKNTQFRYEFTESDEDDDLEIVT</sequence>
<comment type="subcellular location">
    <subcellularLocation>
        <location evidence="1">Nucleus</location>
    </subcellularLocation>
</comment>
<feature type="domain" description="MCM10 OB-fold" evidence="11">
    <location>
        <begin position="182"/>
        <end position="301"/>
    </location>
</feature>
<protein>
    <submittedName>
        <fullName evidence="12">MCM-associated protein Mcm10</fullName>
    </submittedName>
</protein>
<comment type="similarity">
    <text evidence="2">Belongs to the MCM10 family.</text>
</comment>
<evidence type="ECO:0000256" key="8">
    <source>
        <dbReference type="SAM" id="Coils"/>
    </source>
</evidence>
<evidence type="ECO:0000256" key="2">
    <source>
        <dbReference type="ARBA" id="ARBA00009679"/>
    </source>
</evidence>
<dbReference type="GeneID" id="80873932"/>
<dbReference type="RefSeq" id="XP_056034984.1">
    <property type="nucleotide sequence ID" value="XM_056179243.1"/>
</dbReference>
<keyword evidence="3" id="KW-0235">DNA replication</keyword>
<reference evidence="12 13" key="1">
    <citation type="journal article" date="2023" name="G3 (Bethesda)">
        <title>A high-quality reference genome for the fission yeast Schizosaccharomyces osmophilus.</title>
        <authorList>
            <person name="Jia G.S."/>
            <person name="Zhang W.C."/>
            <person name="Liang Y."/>
            <person name="Liu X.H."/>
            <person name="Rhind N."/>
            <person name="Pidoux A."/>
            <person name="Brysch-Herzberg M."/>
            <person name="Du L.L."/>
        </authorList>
    </citation>
    <scope>NUCLEOTIDE SEQUENCE [LARGE SCALE GENOMIC DNA]</scope>
    <source>
        <strain evidence="12 13">CBS 15793</strain>
    </source>
</reference>
<evidence type="ECO:0000313" key="12">
    <source>
        <dbReference type="EMBL" id="WBW70741.1"/>
    </source>
</evidence>
<evidence type="ECO:0000256" key="7">
    <source>
        <dbReference type="ARBA" id="ARBA00023242"/>
    </source>
</evidence>
<dbReference type="GO" id="GO:0008270">
    <property type="term" value="F:zinc ion binding"/>
    <property type="evidence" value="ECO:0007669"/>
    <property type="project" value="UniProtKB-KW"/>
</dbReference>
<feature type="compositionally biased region" description="Polar residues" evidence="9">
    <location>
        <begin position="522"/>
        <end position="535"/>
    </location>
</feature>
<dbReference type="GO" id="GO:0043596">
    <property type="term" value="C:nuclear replication fork"/>
    <property type="evidence" value="ECO:0007669"/>
    <property type="project" value="TreeGrafter"/>
</dbReference>
<feature type="region of interest" description="Disordered" evidence="9">
    <location>
        <begin position="1"/>
        <end position="31"/>
    </location>
</feature>
<evidence type="ECO:0000256" key="6">
    <source>
        <dbReference type="ARBA" id="ARBA00022833"/>
    </source>
</evidence>
<feature type="region of interest" description="Disordered" evidence="9">
    <location>
        <begin position="115"/>
        <end position="145"/>
    </location>
</feature>
<feature type="compositionally biased region" description="Polar residues" evidence="9">
    <location>
        <begin position="593"/>
        <end position="610"/>
    </location>
</feature>
<dbReference type="Gene3D" id="2.40.50.140">
    <property type="entry name" value="Nucleic acid-binding proteins"/>
    <property type="match status" value="1"/>
</dbReference>
<evidence type="ECO:0000259" key="11">
    <source>
        <dbReference type="Pfam" id="PF22379"/>
    </source>
</evidence>